<proteinExistence type="predicted"/>
<dbReference type="Proteomes" id="UP000007306">
    <property type="component" value="Chromosome 1"/>
</dbReference>
<dbReference type="Gramene" id="ORGLA01G0135900.1">
    <property type="protein sequence ID" value="ORGLA01G0135900.1"/>
    <property type="gene ID" value="ORGLA01G0135900"/>
</dbReference>
<evidence type="ECO:0000313" key="1">
    <source>
        <dbReference type="EnsemblPlants" id="ORGLA01G0135900.1"/>
    </source>
</evidence>
<keyword evidence="2" id="KW-1185">Reference proteome</keyword>
<name>I1NNB9_ORYGL</name>
<reference evidence="1 2" key="2">
    <citation type="submission" date="2018-04" db="EMBL/GenBank/DDBJ databases">
        <title>OglaRS2 (Oryza glaberrima Reference Sequence Version 2).</title>
        <authorList>
            <person name="Zhang J."/>
            <person name="Kudrna D."/>
            <person name="Lee S."/>
            <person name="Talag J."/>
            <person name="Rajasekar S."/>
            <person name="Wing R.A."/>
        </authorList>
    </citation>
    <scope>NUCLEOTIDE SEQUENCE [LARGE SCALE GENOMIC DNA]</scope>
    <source>
        <strain evidence="1 2">cv. IRGC 96717</strain>
    </source>
</reference>
<sequence>TAAVFGSSSPIYAVFGSLLTTKFGNFSIGDGDKIEAESKMEIVLETEQGSAKVRIGYDRDRQSPSWTRLAD</sequence>
<reference evidence="1" key="1">
    <citation type="submission" date="2015-06" db="UniProtKB">
        <authorList>
            <consortium name="EnsemblPlants"/>
        </authorList>
    </citation>
    <scope>IDENTIFICATION</scope>
</reference>
<evidence type="ECO:0000313" key="2">
    <source>
        <dbReference type="Proteomes" id="UP000007306"/>
    </source>
</evidence>
<protein>
    <submittedName>
        <fullName evidence="1">Uncharacterized protein</fullName>
    </submittedName>
</protein>
<dbReference type="AlphaFoldDB" id="I1NNB9"/>
<organism evidence="1 2">
    <name type="scientific">Oryza glaberrima</name>
    <name type="common">African rice</name>
    <dbReference type="NCBI Taxonomy" id="4538"/>
    <lineage>
        <taxon>Eukaryota</taxon>
        <taxon>Viridiplantae</taxon>
        <taxon>Streptophyta</taxon>
        <taxon>Embryophyta</taxon>
        <taxon>Tracheophyta</taxon>
        <taxon>Spermatophyta</taxon>
        <taxon>Magnoliopsida</taxon>
        <taxon>Liliopsida</taxon>
        <taxon>Poales</taxon>
        <taxon>Poaceae</taxon>
        <taxon>BOP clade</taxon>
        <taxon>Oryzoideae</taxon>
        <taxon>Oryzeae</taxon>
        <taxon>Oryzinae</taxon>
        <taxon>Oryza</taxon>
    </lineage>
</organism>
<dbReference type="EnsemblPlants" id="ORGLA01G0135900.1">
    <property type="protein sequence ID" value="ORGLA01G0135900.1"/>
    <property type="gene ID" value="ORGLA01G0135900"/>
</dbReference>
<accession>I1NNB9</accession>
<dbReference type="HOGENOM" id="CLU_2747574_0_0_1"/>